<keyword evidence="9" id="KW-1185">Reference proteome</keyword>
<dbReference type="GO" id="GO:0016987">
    <property type="term" value="F:sigma factor activity"/>
    <property type="evidence" value="ECO:0007669"/>
    <property type="project" value="UniProtKB-KW"/>
</dbReference>
<evidence type="ECO:0000259" key="7">
    <source>
        <dbReference type="Pfam" id="PF08281"/>
    </source>
</evidence>
<dbReference type="SUPFAM" id="SSF88946">
    <property type="entry name" value="Sigma2 domain of RNA polymerase sigma factors"/>
    <property type="match status" value="1"/>
</dbReference>
<feature type="domain" description="RNA polymerase sigma factor 70 region 4 type 2" evidence="7">
    <location>
        <begin position="85"/>
        <end position="136"/>
    </location>
</feature>
<evidence type="ECO:0000259" key="6">
    <source>
        <dbReference type="Pfam" id="PF04542"/>
    </source>
</evidence>
<dbReference type="GO" id="GO:0006352">
    <property type="term" value="P:DNA-templated transcription initiation"/>
    <property type="evidence" value="ECO:0007669"/>
    <property type="project" value="InterPro"/>
</dbReference>
<dbReference type="SUPFAM" id="SSF88659">
    <property type="entry name" value="Sigma3 and sigma4 domains of RNA polymerase sigma factors"/>
    <property type="match status" value="1"/>
</dbReference>
<dbReference type="AlphaFoldDB" id="A0A4R7HW98"/>
<dbReference type="InterPro" id="IPR039425">
    <property type="entry name" value="RNA_pol_sigma-70-like"/>
</dbReference>
<dbReference type="PANTHER" id="PTHR43133">
    <property type="entry name" value="RNA POLYMERASE ECF-TYPE SIGMA FACTO"/>
    <property type="match status" value="1"/>
</dbReference>
<comment type="similarity">
    <text evidence="1">Belongs to the sigma-70 factor family. ECF subfamily.</text>
</comment>
<dbReference type="CDD" id="cd06171">
    <property type="entry name" value="Sigma70_r4"/>
    <property type="match status" value="1"/>
</dbReference>
<keyword evidence="2" id="KW-0805">Transcription regulation</keyword>
<dbReference type="EMBL" id="SOAU01000001">
    <property type="protein sequence ID" value="TDT15291.1"/>
    <property type="molecule type" value="Genomic_DNA"/>
</dbReference>
<dbReference type="Gene3D" id="1.10.1740.10">
    <property type="match status" value="1"/>
</dbReference>
<dbReference type="InterPro" id="IPR013249">
    <property type="entry name" value="RNA_pol_sigma70_r4_t2"/>
</dbReference>
<keyword evidence="3" id="KW-0731">Sigma factor</keyword>
<feature type="domain" description="RNA polymerase sigma-70 region 2" evidence="6">
    <location>
        <begin position="3"/>
        <end position="59"/>
    </location>
</feature>
<name>A0A4R7HW98_9ACTN</name>
<accession>A0A4R7HW98</accession>
<dbReference type="PANTHER" id="PTHR43133:SF50">
    <property type="entry name" value="ECF RNA POLYMERASE SIGMA FACTOR SIGM"/>
    <property type="match status" value="1"/>
</dbReference>
<dbReference type="Proteomes" id="UP000294558">
    <property type="component" value="Unassembled WGS sequence"/>
</dbReference>
<evidence type="ECO:0000256" key="2">
    <source>
        <dbReference type="ARBA" id="ARBA00023015"/>
    </source>
</evidence>
<dbReference type="GO" id="GO:0003677">
    <property type="term" value="F:DNA binding"/>
    <property type="evidence" value="ECO:0007669"/>
    <property type="project" value="UniProtKB-KW"/>
</dbReference>
<evidence type="ECO:0000313" key="9">
    <source>
        <dbReference type="Proteomes" id="UP000294558"/>
    </source>
</evidence>
<sequence>MVALVYVLSGSRWAAEELAQDAFIEAHRKWGVIADYDDPGAWVRRVAVNKARSWGRRRSAEARAYAKHAVRNRDLPGELPESADQFWSAVRGLPERQAQIVALHYLDDRPVDDIAAVLGISAGTVKTQLHRARATLAARLGADDASREGTES</sequence>
<evidence type="ECO:0000256" key="5">
    <source>
        <dbReference type="ARBA" id="ARBA00023163"/>
    </source>
</evidence>
<protein>
    <submittedName>
        <fullName evidence="8">RNA polymerase sigma-70 factor (ECF subfamily)</fullName>
    </submittedName>
</protein>
<evidence type="ECO:0000313" key="8">
    <source>
        <dbReference type="EMBL" id="TDT15291.1"/>
    </source>
</evidence>
<organism evidence="8 9">
    <name type="scientific">Ilumatobacter fluminis</name>
    <dbReference type="NCBI Taxonomy" id="467091"/>
    <lineage>
        <taxon>Bacteria</taxon>
        <taxon>Bacillati</taxon>
        <taxon>Actinomycetota</taxon>
        <taxon>Acidimicrobiia</taxon>
        <taxon>Acidimicrobiales</taxon>
        <taxon>Ilumatobacteraceae</taxon>
        <taxon>Ilumatobacter</taxon>
    </lineage>
</organism>
<dbReference type="InterPro" id="IPR013324">
    <property type="entry name" value="RNA_pol_sigma_r3/r4-like"/>
</dbReference>
<dbReference type="InterPro" id="IPR013325">
    <property type="entry name" value="RNA_pol_sigma_r2"/>
</dbReference>
<dbReference type="Pfam" id="PF04542">
    <property type="entry name" value="Sigma70_r2"/>
    <property type="match status" value="1"/>
</dbReference>
<reference evidence="8 9" key="1">
    <citation type="submission" date="2019-03" db="EMBL/GenBank/DDBJ databases">
        <title>Sequencing the genomes of 1000 actinobacteria strains.</title>
        <authorList>
            <person name="Klenk H.-P."/>
        </authorList>
    </citation>
    <scope>NUCLEOTIDE SEQUENCE [LARGE SCALE GENOMIC DNA]</scope>
    <source>
        <strain evidence="8 9">DSM 18936</strain>
    </source>
</reference>
<dbReference type="NCBIfam" id="TIGR02937">
    <property type="entry name" value="sigma70-ECF"/>
    <property type="match status" value="1"/>
</dbReference>
<gene>
    <name evidence="8" type="ORF">BDK89_0857</name>
</gene>
<proteinExistence type="inferred from homology"/>
<dbReference type="Pfam" id="PF08281">
    <property type="entry name" value="Sigma70_r4_2"/>
    <property type="match status" value="1"/>
</dbReference>
<evidence type="ECO:0000256" key="4">
    <source>
        <dbReference type="ARBA" id="ARBA00023125"/>
    </source>
</evidence>
<evidence type="ECO:0000256" key="3">
    <source>
        <dbReference type="ARBA" id="ARBA00023082"/>
    </source>
</evidence>
<dbReference type="InterPro" id="IPR036388">
    <property type="entry name" value="WH-like_DNA-bd_sf"/>
</dbReference>
<dbReference type="InterPro" id="IPR014284">
    <property type="entry name" value="RNA_pol_sigma-70_dom"/>
</dbReference>
<evidence type="ECO:0000256" key="1">
    <source>
        <dbReference type="ARBA" id="ARBA00010641"/>
    </source>
</evidence>
<dbReference type="Gene3D" id="1.10.10.10">
    <property type="entry name" value="Winged helix-like DNA-binding domain superfamily/Winged helix DNA-binding domain"/>
    <property type="match status" value="1"/>
</dbReference>
<keyword evidence="4" id="KW-0238">DNA-binding</keyword>
<comment type="caution">
    <text evidence="8">The sequence shown here is derived from an EMBL/GenBank/DDBJ whole genome shotgun (WGS) entry which is preliminary data.</text>
</comment>
<keyword evidence="5" id="KW-0804">Transcription</keyword>
<dbReference type="InterPro" id="IPR007627">
    <property type="entry name" value="RNA_pol_sigma70_r2"/>
</dbReference>